<evidence type="ECO:0000259" key="12">
    <source>
        <dbReference type="Pfam" id="PF01979"/>
    </source>
</evidence>
<comment type="pathway">
    <text evidence="2">Purine metabolism; guanine degradation; xanthine from guanine: step 1/1.</text>
</comment>
<organism evidence="13 14">
    <name type="scientific">Apodospora peruviana</name>
    <dbReference type="NCBI Taxonomy" id="516989"/>
    <lineage>
        <taxon>Eukaryota</taxon>
        <taxon>Fungi</taxon>
        <taxon>Dikarya</taxon>
        <taxon>Ascomycota</taxon>
        <taxon>Pezizomycotina</taxon>
        <taxon>Sordariomycetes</taxon>
        <taxon>Sordariomycetidae</taxon>
        <taxon>Sordariales</taxon>
        <taxon>Lasiosphaeriaceae</taxon>
        <taxon>Apodospora</taxon>
    </lineage>
</organism>
<evidence type="ECO:0000256" key="10">
    <source>
        <dbReference type="ARBA" id="ARBA00069860"/>
    </source>
</evidence>
<evidence type="ECO:0000256" key="4">
    <source>
        <dbReference type="ARBA" id="ARBA00012781"/>
    </source>
</evidence>
<name>A0AAE0HTN4_9PEZI</name>
<evidence type="ECO:0000256" key="11">
    <source>
        <dbReference type="ARBA" id="ARBA00083147"/>
    </source>
</evidence>
<evidence type="ECO:0000256" key="7">
    <source>
        <dbReference type="ARBA" id="ARBA00022833"/>
    </source>
</evidence>
<dbReference type="InterPro" id="IPR032466">
    <property type="entry name" value="Metal_Hydrolase"/>
</dbReference>
<gene>
    <name evidence="13" type="ORF">B0H66DRAFT_538679</name>
</gene>
<dbReference type="PANTHER" id="PTHR11271:SF6">
    <property type="entry name" value="GUANINE DEAMINASE"/>
    <property type="match status" value="1"/>
</dbReference>
<keyword evidence="5" id="KW-0479">Metal-binding</keyword>
<evidence type="ECO:0000256" key="8">
    <source>
        <dbReference type="ARBA" id="ARBA00051148"/>
    </source>
</evidence>
<evidence type="ECO:0000313" key="13">
    <source>
        <dbReference type="EMBL" id="KAK3312389.1"/>
    </source>
</evidence>
<dbReference type="Gene3D" id="2.30.40.10">
    <property type="entry name" value="Urease, subunit C, domain 1"/>
    <property type="match status" value="1"/>
</dbReference>
<dbReference type="GO" id="GO:0008270">
    <property type="term" value="F:zinc ion binding"/>
    <property type="evidence" value="ECO:0007669"/>
    <property type="project" value="InterPro"/>
</dbReference>
<sequence>MAQLFYGSFIYSKSLDELEYLHDAAILVDNSGKIVAVEKECGTKEKVVEKFVNQKLVPGDVKVHETVEGQFFFPGFIDTHLHASQYPNVGIFGKSTLLDWLNTYTFPLEASLADPVKARKVYGRVIRKTLSHGTTCAAYYATIDVASTNLLADLCLAAGQRALVGRVCMDQLSPAYYRDETPEAALASTRESIAYIQKIDPGMEIVRPVITPRFAPSCSAPLMKGLGKLAAEMPTLPIQTHISENKNEIALVRELFPPSSTGAKQDSYAGVYDACGLLTDRTILAHAVHLSEDEADLIASRKAKVSHCPCSNSAITSGAARVRWLLEKGVTCGLGTDMSGGYSPSVLEAARLAALVSRHVAMGGDERAKLSVEEVLYLATKGGAEVVGLEAKVGAFEAGMEWDAQLIGLGIVDSEGGVTGVSGGLEEDGNVDVFGWESWQDQVAKWVYNGDDRNTKKVWVRGRLVHERK</sequence>
<keyword evidence="14" id="KW-1185">Reference proteome</keyword>
<dbReference type="EC" id="3.5.4.3" evidence="4"/>
<reference evidence="13" key="2">
    <citation type="submission" date="2023-06" db="EMBL/GenBank/DDBJ databases">
        <authorList>
            <consortium name="Lawrence Berkeley National Laboratory"/>
            <person name="Haridas S."/>
            <person name="Hensen N."/>
            <person name="Bonometti L."/>
            <person name="Westerberg I."/>
            <person name="Brannstrom I.O."/>
            <person name="Guillou S."/>
            <person name="Cros-Aarteil S."/>
            <person name="Calhoun S."/>
            <person name="Kuo A."/>
            <person name="Mondo S."/>
            <person name="Pangilinan J."/>
            <person name="Riley R."/>
            <person name="Labutti K."/>
            <person name="Andreopoulos B."/>
            <person name="Lipzen A."/>
            <person name="Chen C."/>
            <person name="Yanf M."/>
            <person name="Daum C."/>
            <person name="Ng V."/>
            <person name="Clum A."/>
            <person name="Steindorff A."/>
            <person name="Ohm R."/>
            <person name="Martin F."/>
            <person name="Silar P."/>
            <person name="Natvig D."/>
            <person name="Lalanne C."/>
            <person name="Gautier V."/>
            <person name="Ament-Velasquez S.L."/>
            <person name="Kruys A."/>
            <person name="Hutchinson M.I."/>
            <person name="Powell A.J."/>
            <person name="Barry K."/>
            <person name="Miller A.N."/>
            <person name="Grigoriev I.V."/>
            <person name="Debuchy R."/>
            <person name="Gladieux P."/>
            <person name="Thoren M.H."/>
            <person name="Johannesson H."/>
        </authorList>
    </citation>
    <scope>NUCLEOTIDE SEQUENCE</scope>
    <source>
        <strain evidence="13">CBS 118394</strain>
    </source>
</reference>
<dbReference type="PANTHER" id="PTHR11271">
    <property type="entry name" value="GUANINE DEAMINASE"/>
    <property type="match status" value="1"/>
</dbReference>
<comment type="catalytic activity">
    <reaction evidence="8">
        <text>guanine + H2O + H(+) = xanthine + NH4(+)</text>
        <dbReference type="Rhea" id="RHEA:14665"/>
        <dbReference type="ChEBI" id="CHEBI:15377"/>
        <dbReference type="ChEBI" id="CHEBI:15378"/>
        <dbReference type="ChEBI" id="CHEBI:16235"/>
        <dbReference type="ChEBI" id="CHEBI:17712"/>
        <dbReference type="ChEBI" id="CHEBI:28938"/>
        <dbReference type="EC" id="3.5.4.3"/>
    </reaction>
</comment>
<protein>
    <recommendedName>
        <fullName evidence="10">Probable guanine deaminase</fullName>
        <ecNumber evidence="4">3.5.4.3</ecNumber>
    </recommendedName>
    <alternativeName>
        <fullName evidence="11">Guanine aminohydrolase</fullName>
    </alternativeName>
</protein>
<evidence type="ECO:0000256" key="2">
    <source>
        <dbReference type="ARBA" id="ARBA00004984"/>
    </source>
</evidence>
<evidence type="ECO:0000256" key="6">
    <source>
        <dbReference type="ARBA" id="ARBA00022801"/>
    </source>
</evidence>
<dbReference type="InterPro" id="IPR014311">
    <property type="entry name" value="Guanine_deaminase"/>
</dbReference>
<proteinExistence type="inferred from homology"/>
<dbReference type="EMBL" id="JAUEDM010000009">
    <property type="protein sequence ID" value="KAK3312389.1"/>
    <property type="molecule type" value="Genomic_DNA"/>
</dbReference>
<evidence type="ECO:0000256" key="3">
    <source>
        <dbReference type="ARBA" id="ARBA00006745"/>
    </source>
</evidence>
<feature type="domain" description="Amidohydrolase-related" evidence="12">
    <location>
        <begin position="73"/>
        <end position="465"/>
    </location>
</feature>
<evidence type="ECO:0000256" key="5">
    <source>
        <dbReference type="ARBA" id="ARBA00022723"/>
    </source>
</evidence>
<dbReference type="InterPro" id="IPR051607">
    <property type="entry name" value="Metallo-dep_hydrolases"/>
</dbReference>
<dbReference type="SUPFAM" id="SSF51556">
    <property type="entry name" value="Metallo-dependent hydrolases"/>
    <property type="match status" value="1"/>
</dbReference>
<dbReference type="GO" id="GO:0008892">
    <property type="term" value="F:guanine deaminase activity"/>
    <property type="evidence" value="ECO:0007669"/>
    <property type="project" value="UniProtKB-EC"/>
</dbReference>
<evidence type="ECO:0000256" key="9">
    <source>
        <dbReference type="ARBA" id="ARBA00056079"/>
    </source>
</evidence>
<dbReference type="GO" id="GO:0006147">
    <property type="term" value="P:guanine catabolic process"/>
    <property type="evidence" value="ECO:0007669"/>
    <property type="project" value="InterPro"/>
</dbReference>
<dbReference type="Pfam" id="PF01979">
    <property type="entry name" value="Amidohydro_1"/>
    <property type="match status" value="1"/>
</dbReference>
<keyword evidence="6" id="KW-0378">Hydrolase</keyword>
<comment type="cofactor">
    <cofactor evidence="1">
        <name>Zn(2+)</name>
        <dbReference type="ChEBI" id="CHEBI:29105"/>
    </cofactor>
</comment>
<dbReference type="AlphaFoldDB" id="A0AAE0HTN4"/>
<dbReference type="Gene3D" id="3.20.20.140">
    <property type="entry name" value="Metal-dependent hydrolases"/>
    <property type="match status" value="1"/>
</dbReference>
<evidence type="ECO:0000256" key="1">
    <source>
        <dbReference type="ARBA" id="ARBA00001947"/>
    </source>
</evidence>
<comment type="caution">
    <text evidence="13">The sequence shown here is derived from an EMBL/GenBank/DDBJ whole genome shotgun (WGS) entry which is preliminary data.</text>
</comment>
<evidence type="ECO:0000313" key="14">
    <source>
        <dbReference type="Proteomes" id="UP001283341"/>
    </source>
</evidence>
<accession>A0AAE0HTN4</accession>
<keyword evidence="7" id="KW-0862">Zinc</keyword>
<dbReference type="InterPro" id="IPR006680">
    <property type="entry name" value="Amidohydro-rel"/>
</dbReference>
<dbReference type="FunFam" id="3.20.20.140:FF:000022">
    <property type="entry name" value="Guanine deaminase"/>
    <property type="match status" value="1"/>
</dbReference>
<comment type="function">
    <text evidence="9">Catalyzes the hydrolytic deamination of guanine, producing xanthine and ammonia.</text>
</comment>
<reference evidence="13" key="1">
    <citation type="journal article" date="2023" name="Mol. Phylogenet. Evol.">
        <title>Genome-scale phylogeny and comparative genomics of the fungal order Sordariales.</title>
        <authorList>
            <person name="Hensen N."/>
            <person name="Bonometti L."/>
            <person name="Westerberg I."/>
            <person name="Brannstrom I.O."/>
            <person name="Guillou S."/>
            <person name="Cros-Aarteil S."/>
            <person name="Calhoun S."/>
            <person name="Haridas S."/>
            <person name="Kuo A."/>
            <person name="Mondo S."/>
            <person name="Pangilinan J."/>
            <person name="Riley R."/>
            <person name="LaButti K."/>
            <person name="Andreopoulos B."/>
            <person name="Lipzen A."/>
            <person name="Chen C."/>
            <person name="Yan M."/>
            <person name="Daum C."/>
            <person name="Ng V."/>
            <person name="Clum A."/>
            <person name="Steindorff A."/>
            <person name="Ohm R.A."/>
            <person name="Martin F."/>
            <person name="Silar P."/>
            <person name="Natvig D.O."/>
            <person name="Lalanne C."/>
            <person name="Gautier V."/>
            <person name="Ament-Velasquez S.L."/>
            <person name="Kruys A."/>
            <person name="Hutchinson M.I."/>
            <person name="Powell A.J."/>
            <person name="Barry K."/>
            <person name="Miller A.N."/>
            <person name="Grigoriev I.V."/>
            <person name="Debuchy R."/>
            <person name="Gladieux P."/>
            <person name="Hiltunen Thoren M."/>
            <person name="Johannesson H."/>
        </authorList>
    </citation>
    <scope>NUCLEOTIDE SEQUENCE</scope>
    <source>
        <strain evidence="13">CBS 118394</strain>
    </source>
</reference>
<dbReference type="InterPro" id="IPR011059">
    <property type="entry name" value="Metal-dep_hydrolase_composite"/>
</dbReference>
<dbReference type="Proteomes" id="UP001283341">
    <property type="component" value="Unassembled WGS sequence"/>
</dbReference>
<dbReference type="CDD" id="cd01303">
    <property type="entry name" value="GDEase"/>
    <property type="match status" value="1"/>
</dbReference>
<comment type="similarity">
    <text evidence="3">Belongs to the metallo-dependent hydrolases superfamily. ATZ/TRZ family.</text>
</comment>
<dbReference type="GO" id="GO:0005829">
    <property type="term" value="C:cytosol"/>
    <property type="evidence" value="ECO:0007669"/>
    <property type="project" value="TreeGrafter"/>
</dbReference>